<protein>
    <recommendedName>
        <fullName evidence="3">ATP-binding protein</fullName>
    </recommendedName>
</protein>
<comment type="caution">
    <text evidence="1">The sequence shown here is derived from an EMBL/GenBank/DDBJ whole genome shotgun (WGS) entry which is preliminary data.</text>
</comment>
<proteinExistence type="predicted"/>
<accession>A0AAJ1BJH6</accession>
<dbReference type="RefSeq" id="WP_240592021.1">
    <property type="nucleotide sequence ID" value="NZ_JAKUDL010000006.1"/>
</dbReference>
<evidence type="ECO:0008006" key="3">
    <source>
        <dbReference type="Google" id="ProtNLM"/>
    </source>
</evidence>
<reference evidence="1 2" key="1">
    <citation type="submission" date="2022-02" db="EMBL/GenBank/DDBJ databases">
        <title>The genome sequence of Shewanella sp. 3B26.</title>
        <authorList>
            <person name="Du J."/>
        </authorList>
    </citation>
    <scope>NUCLEOTIDE SEQUENCE [LARGE SCALE GENOMIC DNA]</scope>
    <source>
        <strain evidence="1 2">3B26</strain>
    </source>
</reference>
<sequence>MEQLNEFAFESLSDTEAIIKKANELKVVELAFHSISKRHGALRDAARLQAMVTVSRKSKDKTLIVRNAPHPDIALNDLCGYAPGLVSIRLNKAVSIDSHIINRRNALLPAKSKMIATDSQNYTEIIRGRSIDLNCISGAERQYLSPLFTSKNSSCVRNSSLMKQTMISIFKQINKQEFSKLDGDLIDAFGIFACELFKNTQEHACRDANGFQYIEHAEGIIFSWNDMLSEMYESDFAGHPKLQQYWDDNLVISEDGSKKSLRCMQVSFFDTGPGLVGRAFGGNIKSSFERELLLKCIEKNFSTKTESGSGNGYPTILTQLSKVGGLIRIRSGNQCLFNCFDRNNHGFWESESSPDVKFKVKNEYLMDFKNWDTKSLSQVSGTVVSIIVPLRKDSGQRSLL</sequence>
<keyword evidence="2" id="KW-1185">Reference proteome</keyword>
<dbReference type="EMBL" id="JAKUDL010000006">
    <property type="protein sequence ID" value="MCH4295915.1"/>
    <property type="molecule type" value="Genomic_DNA"/>
</dbReference>
<dbReference type="AlphaFoldDB" id="A0AAJ1BJH6"/>
<evidence type="ECO:0000313" key="2">
    <source>
        <dbReference type="Proteomes" id="UP001297581"/>
    </source>
</evidence>
<dbReference type="Proteomes" id="UP001297581">
    <property type="component" value="Unassembled WGS sequence"/>
</dbReference>
<organism evidence="1 2">
    <name type="scientific">Shewanella zhuhaiensis</name>
    <dbReference type="NCBI Taxonomy" id="2919576"/>
    <lineage>
        <taxon>Bacteria</taxon>
        <taxon>Pseudomonadati</taxon>
        <taxon>Pseudomonadota</taxon>
        <taxon>Gammaproteobacteria</taxon>
        <taxon>Alteromonadales</taxon>
        <taxon>Shewanellaceae</taxon>
        <taxon>Shewanella</taxon>
    </lineage>
</organism>
<gene>
    <name evidence="1" type="ORF">MJ923_16535</name>
</gene>
<evidence type="ECO:0000313" key="1">
    <source>
        <dbReference type="EMBL" id="MCH4295915.1"/>
    </source>
</evidence>
<name>A0AAJ1BJH6_9GAMM</name>